<dbReference type="RefSeq" id="WP_148730098.1">
    <property type="nucleotide sequence ID" value="NZ_CAMBON010000013.1"/>
</dbReference>
<organism evidence="2 3">
    <name type="scientific">Bacteroides pyogenes</name>
    <dbReference type="NCBI Taxonomy" id="310300"/>
    <lineage>
        <taxon>Bacteria</taxon>
        <taxon>Pseudomonadati</taxon>
        <taxon>Bacteroidota</taxon>
        <taxon>Bacteroidia</taxon>
        <taxon>Bacteroidales</taxon>
        <taxon>Bacteroidaceae</taxon>
        <taxon>Bacteroides</taxon>
    </lineage>
</organism>
<gene>
    <name evidence="2" type="ORF">FNJ60_00415</name>
</gene>
<sequence length="177" mass="20293">MTAPKKEYEKRKVGRKSSFKDEYIEQSLKLSLLGATDKEMADFFGVSEQTLNTWKKKHPEFLESLKKGKAMADANVASRLYNRAIGYSCRATKFATNEGKITDKVDYVEHYPPDTTAAIFWLKNRQPEKWRDRKEIDANVNLSDELESMSDEQLENIIRGEQQGDIDKKSESGNDTA</sequence>
<evidence type="ECO:0000313" key="3">
    <source>
        <dbReference type="Proteomes" id="UP000324383"/>
    </source>
</evidence>
<dbReference type="AlphaFoldDB" id="A0A5D3EJA2"/>
<proteinExistence type="predicted"/>
<reference evidence="2 3" key="1">
    <citation type="submission" date="2019-07" db="EMBL/GenBank/DDBJ databases">
        <title>Draft Genome Sequences of Bacteroides pyogenes Strains Isolated from the Uterus Holstein Dairy Cows with Metritis.</title>
        <authorList>
            <person name="Cunha F."/>
            <person name="Galvao K.N."/>
            <person name="Jeon S.J."/>
            <person name="Jeong K.C."/>
        </authorList>
    </citation>
    <scope>NUCLEOTIDE SEQUENCE [LARGE SCALE GENOMIC DNA]</scope>
    <source>
        <strain evidence="2 3">KG-31</strain>
    </source>
</reference>
<accession>A0A5D3EJA2</accession>
<keyword evidence="3" id="KW-1185">Reference proteome</keyword>
<dbReference type="EMBL" id="VKLW01000001">
    <property type="protein sequence ID" value="TYK35611.1"/>
    <property type="molecule type" value="Genomic_DNA"/>
</dbReference>
<feature type="compositionally biased region" description="Basic and acidic residues" evidence="1">
    <location>
        <begin position="165"/>
        <end position="177"/>
    </location>
</feature>
<dbReference type="Gene3D" id="1.10.10.60">
    <property type="entry name" value="Homeodomain-like"/>
    <property type="match status" value="1"/>
</dbReference>
<evidence type="ECO:0000256" key="1">
    <source>
        <dbReference type="SAM" id="MobiDB-lite"/>
    </source>
</evidence>
<name>A0A5D3EJA2_9BACE</name>
<feature type="region of interest" description="Disordered" evidence="1">
    <location>
        <begin position="152"/>
        <end position="177"/>
    </location>
</feature>
<evidence type="ECO:0000313" key="2">
    <source>
        <dbReference type="EMBL" id="TYK35611.1"/>
    </source>
</evidence>
<dbReference type="Proteomes" id="UP000324383">
    <property type="component" value="Unassembled WGS sequence"/>
</dbReference>
<protein>
    <submittedName>
        <fullName evidence="2">Helix-turn-helix domain-containing protein</fullName>
    </submittedName>
</protein>
<comment type="caution">
    <text evidence="2">The sequence shown here is derived from an EMBL/GenBank/DDBJ whole genome shotgun (WGS) entry which is preliminary data.</text>
</comment>